<dbReference type="PANTHER" id="PTHR42954:SF2">
    <property type="entry name" value="FE(2+) TRANSPORT PROTEIN A"/>
    <property type="match status" value="1"/>
</dbReference>
<dbReference type="InterPro" id="IPR008988">
    <property type="entry name" value="Transcriptional_repressor_C"/>
</dbReference>
<evidence type="ECO:0000313" key="4">
    <source>
        <dbReference type="Proteomes" id="UP000250918"/>
    </source>
</evidence>
<protein>
    <recommendedName>
        <fullName evidence="2">Ferrous iron transporter FeoA-like domain-containing protein</fullName>
    </recommendedName>
</protein>
<dbReference type="Gene3D" id="2.30.30.90">
    <property type="match status" value="1"/>
</dbReference>
<proteinExistence type="predicted"/>
<dbReference type="SMART" id="SM00899">
    <property type="entry name" value="FeoA"/>
    <property type="match status" value="1"/>
</dbReference>
<sequence>MTYLSKMTPGQSGRVVGYTKDSPVTRRLTELGLAPGRQVVYLRNAPLRDPLEVQVGSTFLSLRRAEASLVAVEIDE</sequence>
<dbReference type="EMBL" id="PQAP01000009">
    <property type="protein sequence ID" value="PWB75461.1"/>
    <property type="molecule type" value="Genomic_DNA"/>
</dbReference>
<dbReference type="AlphaFoldDB" id="A0A855X3Q5"/>
<organism evidence="3 4">
    <name type="scientific">candidate division GN15 bacterium</name>
    <dbReference type="NCBI Taxonomy" id="2072418"/>
    <lineage>
        <taxon>Bacteria</taxon>
        <taxon>candidate division GN15</taxon>
    </lineage>
</organism>
<gene>
    <name evidence="3" type="ORF">C3F09_02385</name>
</gene>
<dbReference type="Proteomes" id="UP000250918">
    <property type="component" value="Unassembled WGS sequence"/>
</dbReference>
<feature type="domain" description="Ferrous iron transporter FeoA-like" evidence="2">
    <location>
        <begin position="2"/>
        <end position="74"/>
    </location>
</feature>
<dbReference type="SUPFAM" id="SSF50037">
    <property type="entry name" value="C-terminal domain of transcriptional repressors"/>
    <property type="match status" value="1"/>
</dbReference>
<dbReference type="InterPro" id="IPR007167">
    <property type="entry name" value="Fe-transptr_FeoA-like"/>
</dbReference>
<keyword evidence="1" id="KW-0408">Iron</keyword>
<dbReference type="PANTHER" id="PTHR42954">
    <property type="entry name" value="FE(2+) TRANSPORT PROTEIN A"/>
    <property type="match status" value="1"/>
</dbReference>
<evidence type="ECO:0000256" key="1">
    <source>
        <dbReference type="ARBA" id="ARBA00023004"/>
    </source>
</evidence>
<evidence type="ECO:0000259" key="2">
    <source>
        <dbReference type="SMART" id="SM00899"/>
    </source>
</evidence>
<dbReference type="InterPro" id="IPR052713">
    <property type="entry name" value="FeoA"/>
</dbReference>
<dbReference type="Pfam" id="PF04023">
    <property type="entry name" value="FeoA"/>
    <property type="match status" value="1"/>
</dbReference>
<evidence type="ECO:0000313" key="3">
    <source>
        <dbReference type="EMBL" id="PWB75461.1"/>
    </source>
</evidence>
<accession>A0A855X3Q5</accession>
<comment type="caution">
    <text evidence="3">The sequence shown here is derived from an EMBL/GenBank/DDBJ whole genome shotgun (WGS) entry which is preliminary data.</text>
</comment>
<dbReference type="InterPro" id="IPR038157">
    <property type="entry name" value="FeoA_core_dom"/>
</dbReference>
<dbReference type="GO" id="GO:0046914">
    <property type="term" value="F:transition metal ion binding"/>
    <property type="evidence" value="ECO:0007669"/>
    <property type="project" value="InterPro"/>
</dbReference>
<name>A0A855X3Q5_9BACT</name>
<reference evidence="3 4" key="1">
    <citation type="journal article" date="2018" name="ISME J.">
        <title>A methanotrophic archaeon couples anaerobic oxidation of methane to Fe(III) reduction.</title>
        <authorList>
            <person name="Cai C."/>
            <person name="Leu A.O."/>
            <person name="Xie G.J."/>
            <person name="Guo J."/>
            <person name="Feng Y."/>
            <person name="Zhao J.X."/>
            <person name="Tyson G.W."/>
            <person name="Yuan Z."/>
            <person name="Hu S."/>
        </authorList>
    </citation>
    <scope>NUCLEOTIDE SEQUENCE [LARGE SCALE GENOMIC DNA]</scope>
    <source>
        <strain evidence="3">FeB_12</strain>
    </source>
</reference>